<gene>
    <name evidence="1" type="ORF">Q4521_20795</name>
</gene>
<proteinExistence type="predicted"/>
<protein>
    <recommendedName>
        <fullName evidence="3">DNA-binding protein</fullName>
    </recommendedName>
</protein>
<dbReference type="EMBL" id="JAUOPB010000044">
    <property type="protein sequence ID" value="MDO6424934.1"/>
    <property type="molecule type" value="Genomic_DNA"/>
</dbReference>
<evidence type="ECO:0000313" key="2">
    <source>
        <dbReference type="Proteomes" id="UP001169760"/>
    </source>
</evidence>
<dbReference type="AlphaFoldDB" id="A0AAW7XBI4"/>
<accession>A0AAW7XBI4</accession>
<organism evidence="1 2">
    <name type="scientific">Saccharophagus degradans</name>
    <dbReference type="NCBI Taxonomy" id="86304"/>
    <lineage>
        <taxon>Bacteria</taxon>
        <taxon>Pseudomonadati</taxon>
        <taxon>Pseudomonadota</taxon>
        <taxon>Gammaproteobacteria</taxon>
        <taxon>Cellvibrionales</taxon>
        <taxon>Cellvibrionaceae</taxon>
        <taxon>Saccharophagus</taxon>
    </lineage>
</organism>
<sequence length="85" mass="9700">MDITIKLPDDFAEKVAQKIIELTEDSKPVRTRLKINRDTDISIDSIKPNTFYNTQEASCLLDKSQRTISKYVLDNVLIGTRNGRS</sequence>
<comment type="caution">
    <text evidence="1">The sequence shown here is derived from an EMBL/GenBank/DDBJ whole genome shotgun (WGS) entry which is preliminary data.</text>
</comment>
<evidence type="ECO:0000313" key="1">
    <source>
        <dbReference type="EMBL" id="MDO6424934.1"/>
    </source>
</evidence>
<name>A0AAW7XBI4_9GAMM</name>
<feature type="non-terminal residue" evidence="1">
    <location>
        <position position="85"/>
    </location>
</feature>
<dbReference type="RefSeq" id="WP_303494233.1">
    <property type="nucleotide sequence ID" value="NZ_JAUOPB010000044.1"/>
</dbReference>
<dbReference type="Proteomes" id="UP001169760">
    <property type="component" value="Unassembled WGS sequence"/>
</dbReference>
<reference evidence="1" key="1">
    <citation type="submission" date="2023-07" db="EMBL/GenBank/DDBJ databases">
        <title>Genome content predicts the carbon catabolic preferences of heterotrophic bacteria.</title>
        <authorList>
            <person name="Gralka M."/>
        </authorList>
    </citation>
    <scope>NUCLEOTIDE SEQUENCE</scope>
    <source>
        <strain evidence="1">I3M17_2</strain>
    </source>
</reference>
<evidence type="ECO:0008006" key="3">
    <source>
        <dbReference type="Google" id="ProtNLM"/>
    </source>
</evidence>